<evidence type="ECO:0000313" key="2">
    <source>
        <dbReference type="EMBL" id="OPH81294.1"/>
    </source>
</evidence>
<keyword evidence="3" id="KW-1185">Reference proteome</keyword>
<protein>
    <recommendedName>
        <fullName evidence="1">DUF6894 domain-containing protein</fullName>
    </recommendedName>
</protein>
<proteinExistence type="predicted"/>
<sequence length="69" mass="7675">MESPDRERSTMPQYCFHFINGNPLINAVIVDLSDLDAAKAEVAKFVGAVLMSEQPTNNPFSVDSLFRTQ</sequence>
<comment type="caution">
    <text evidence="2">The sequence shown here is derived from an EMBL/GenBank/DDBJ whole genome shotgun (WGS) entry which is preliminary data.</text>
</comment>
<organism evidence="2 3">
    <name type="scientific">Nitrobacter vulgaris</name>
    <dbReference type="NCBI Taxonomy" id="29421"/>
    <lineage>
        <taxon>Bacteria</taxon>
        <taxon>Pseudomonadati</taxon>
        <taxon>Pseudomonadota</taxon>
        <taxon>Alphaproteobacteria</taxon>
        <taxon>Hyphomicrobiales</taxon>
        <taxon>Nitrobacteraceae</taxon>
        <taxon>Nitrobacter</taxon>
    </lineage>
</organism>
<dbReference type="STRING" id="29421.B2M20_18495"/>
<gene>
    <name evidence="2" type="ORF">B2M20_18495</name>
</gene>
<feature type="domain" description="DUF6894" evidence="1">
    <location>
        <begin position="14"/>
        <end position="58"/>
    </location>
</feature>
<name>A0A1V4HTP6_NITVU</name>
<evidence type="ECO:0000313" key="3">
    <source>
        <dbReference type="Proteomes" id="UP000189940"/>
    </source>
</evidence>
<reference evidence="2 3" key="1">
    <citation type="submission" date="2017-02" db="EMBL/GenBank/DDBJ databases">
        <title>Genome sequence of the nitrite-oxidizing bacterium Nitrobacter vulgaris strain Ab1.</title>
        <authorList>
            <person name="Mellbye B.L."/>
            <person name="Davis E.W."/>
            <person name="Spieck E."/>
            <person name="Chang J.H."/>
            <person name="Bottomley P.J."/>
            <person name="Sayavedra-Soto L.A."/>
        </authorList>
    </citation>
    <scope>NUCLEOTIDE SEQUENCE [LARGE SCALE GENOMIC DNA]</scope>
    <source>
        <strain evidence="2 3">Ab1</strain>
    </source>
</reference>
<dbReference type="AlphaFoldDB" id="A0A1V4HTP6"/>
<evidence type="ECO:0000259" key="1">
    <source>
        <dbReference type="Pfam" id="PF21834"/>
    </source>
</evidence>
<accession>A0A1V4HTP6</accession>
<dbReference type="Pfam" id="PF21834">
    <property type="entry name" value="DUF6894"/>
    <property type="match status" value="1"/>
</dbReference>
<dbReference type="EMBL" id="MWPQ01000076">
    <property type="protein sequence ID" value="OPH81294.1"/>
    <property type="molecule type" value="Genomic_DNA"/>
</dbReference>
<dbReference type="Proteomes" id="UP000189940">
    <property type="component" value="Unassembled WGS sequence"/>
</dbReference>
<dbReference type="InterPro" id="IPR054189">
    <property type="entry name" value="DUF6894"/>
</dbReference>